<evidence type="ECO:0000313" key="11">
    <source>
        <dbReference type="Proteomes" id="UP000636709"/>
    </source>
</evidence>
<feature type="domain" description="Myb-like" evidence="8">
    <location>
        <begin position="162"/>
        <end position="212"/>
    </location>
</feature>
<dbReference type="FunFam" id="1.10.10.60:FF:000060">
    <property type="entry name" value="MYB transcription factor"/>
    <property type="match status" value="1"/>
</dbReference>
<dbReference type="PANTHER" id="PTHR45614">
    <property type="entry name" value="MYB PROTEIN-RELATED"/>
    <property type="match status" value="1"/>
</dbReference>
<keyword evidence="5" id="KW-0804">Transcription</keyword>
<evidence type="ECO:0000256" key="7">
    <source>
        <dbReference type="SAM" id="MobiDB-lite"/>
    </source>
</evidence>
<feature type="region of interest" description="Disordered" evidence="7">
    <location>
        <begin position="219"/>
        <end position="264"/>
    </location>
</feature>
<dbReference type="InterPro" id="IPR001005">
    <property type="entry name" value="SANT/Myb"/>
</dbReference>
<dbReference type="CDD" id="cd00167">
    <property type="entry name" value="SANT"/>
    <property type="match status" value="2"/>
</dbReference>
<feature type="domain" description="HTH myb-type" evidence="9">
    <location>
        <begin position="112"/>
        <end position="165"/>
    </location>
</feature>
<keyword evidence="2" id="KW-0677">Repeat</keyword>
<dbReference type="SMART" id="SM00717">
    <property type="entry name" value="SANT"/>
    <property type="match status" value="2"/>
</dbReference>
<organism evidence="10 11">
    <name type="scientific">Digitaria exilis</name>
    <dbReference type="NCBI Taxonomy" id="1010633"/>
    <lineage>
        <taxon>Eukaryota</taxon>
        <taxon>Viridiplantae</taxon>
        <taxon>Streptophyta</taxon>
        <taxon>Embryophyta</taxon>
        <taxon>Tracheophyta</taxon>
        <taxon>Spermatophyta</taxon>
        <taxon>Magnoliopsida</taxon>
        <taxon>Liliopsida</taxon>
        <taxon>Poales</taxon>
        <taxon>Poaceae</taxon>
        <taxon>PACMAD clade</taxon>
        <taxon>Panicoideae</taxon>
        <taxon>Panicodae</taxon>
        <taxon>Paniceae</taxon>
        <taxon>Anthephorinae</taxon>
        <taxon>Digitaria</taxon>
    </lineage>
</organism>
<evidence type="ECO:0000256" key="4">
    <source>
        <dbReference type="ARBA" id="ARBA00023125"/>
    </source>
</evidence>
<protein>
    <submittedName>
        <fullName evidence="10">Uncharacterized protein</fullName>
    </submittedName>
</protein>
<dbReference type="InterPro" id="IPR017930">
    <property type="entry name" value="Myb_dom"/>
</dbReference>
<evidence type="ECO:0000256" key="6">
    <source>
        <dbReference type="ARBA" id="ARBA00023242"/>
    </source>
</evidence>
<dbReference type="Pfam" id="PF00249">
    <property type="entry name" value="Myb_DNA-binding"/>
    <property type="match status" value="2"/>
</dbReference>
<evidence type="ECO:0000259" key="9">
    <source>
        <dbReference type="PROSITE" id="PS51294"/>
    </source>
</evidence>
<accession>A0A835L132</accession>
<dbReference type="PROSITE" id="PS51294">
    <property type="entry name" value="HTH_MYB"/>
    <property type="match status" value="2"/>
</dbReference>
<dbReference type="Proteomes" id="UP000636709">
    <property type="component" value="Unassembled WGS sequence"/>
</dbReference>
<dbReference type="GO" id="GO:0000978">
    <property type="term" value="F:RNA polymerase II cis-regulatory region sequence-specific DNA binding"/>
    <property type="evidence" value="ECO:0007669"/>
    <property type="project" value="TreeGrafter"/>
</dbReference>
<feature type="domain" description="HTH myb-type" evidence="9">
    <location>
        <begin position="167"/>
        <end position="216"/>
    </location>
</feature>
<evidence type="ECO:0000256" key="5">
    <source>
        <dbReference type="ARBA" id="ARBA00023163"/>
    </source>
</evidence>
<feature type="compositionally biased region" description="Basic and acidic residues" evidence="7">
    <location>
        <begin position="312"/>
        <end position="321"/>
    </location>
</feature>
<sequence>MDANSHGHRITTSPHSPRSDTAMWGIFTYGPTCHWPRRKRRAPRACTPATSHQPLPVTPLISPGYINDPPRLPTSSSHRSRRPNRTPIELANHSNLTRTAIASGRSTESECDRIKGPWSPEEDEALRRLVERHGARNWTAIGRGIPGRSGKSCRLRWCNQLSPQVERRPFTPEEDAAILAAHARLGNRWAAIARLLPGRTDNAVKNHWNSSLKRKLVTTAAAEGGDAEERPCKRASPGPGSPTGSDRSELSHGSSGGGVAQVFRPVPRAGGFDAIAAVDARPPPPPPTRDEDPLTSLSLSLPGLEQASPPGFRHDSARSHFQELSPSRSPSPPSPSPSSSSSPSAYLFSGELVAAMQEMIRAEVCKYMSGAGLRAGCGVGAVGEAGMPQLVEGVMRAATERVGFVVSRP</sequence>
<evidence type="ECO:0000256" key="3">
    <source>
        <dbReference type="ARBA" id="ARBA00023015"/>
    </source>
</evidence>
<feature type="region of interest" description="Disordered" evidence="7">
    <location>
        <begin position="37"/>
        <end position="118"/>
    </location>
</feature>
<reference evidence="10" key="1">
    <citation type="submission" date="2020-07" db="EMBL/GenBank/DDBJ databases">
        <title>Genome sequence and genetic diversity analysis of an under-domesticated orphan crop, white fonio (Digitaria exilis).</title>
        <authorList>
            <person name="Bennetzen J.L."/>
            <person name="Chen S."/>
            <person name="Ma X."/>
            <person name="Wang X."/>
            <person name="Yssel A.E.J."/>
            <person name="Chaluvadi S.R."/>
            <person name="Johnson M."/>
            <person name="Gangashetty P."/>
            <person name="Hamidou F."/>
            <person name="Sanogo M.D."/>
            <person name="Zwaenepoel A."/>
            <person name="Wallace J."/>
            <person name="Van De Peer Y."/>
            <person name="Van Deynze A."/>
        </authorList>
    </citation>
    <scope>NUCLEOTIDE SEQUENCE</scope>
    <source>
        <tissue evidence="10">Leaves</tissue>
    </source>
</reference>
<dbReference type="GO" id="GO:0005634">
    <property type="term" value="C:nucleus"/>
    <property type="evidence" value="ECO:0007669"/>
    <property type="project" value="UniProtKB-SubCell"/>
</dbReference>
<dbReference type="OrthoDB" id="2143914at2759"/>
<dbReference type="Gene3D" id="1.10.10.60">
    <property type="entry name" value="Homeodomain-like"/>
    <property type="match status" value="2"/>
</dbReference>
<dbReference type="GO" id="GO:0000981">
    <property type="term" value="F:DNA-binding transcription factor activity, RNA polymerase II-specific"/>
    <property type="evidence" value="ECO:0007669"/>
    <property type="project" value="TreeGrafter"/>
</dbReference>
<evidence type="ECO:0000256" key="2">
    <source>
        <dbReference type="ARBA" id="ARBA00022737"/>
    </source>
</evidence>
<feature type="compositionally biased region" description="Polar residues" evidence="7">
    <location>
        <begin position="92"/>
        <end position="106"/>
    </location>
</feature>
<comment type="subcellular location">
    <subcellularLocation>
        <location evidence="1">Nucleus</location>
    </subcellularLocation>
</comment>
<evidence type="ECO:0000313" key="10">
    <source>
        <dbReference type="EMBL" id="KAF8783693.1"/>
    </source>
</evidence>
<dbReference type="AlphaFoldDB" id="A0A835L132"/>
<dbReference type="InterPro" id="IPR050560">
    <property type="entry name" value="MYB_TF"/>
</dbReference>
<keyword evidence="4" id="KW-0238">DNA-binding</keyword>
<dbReference type="EMBL" id="JACEFO010000038">
    <property type="protein sequence ID" value="KAF8783693.1"/>
    <property type="molecule type" value="Genomic_DNA"/>
</dbReference>
<keyword evidence="11" id="KW-1185">Reference proteome</keyword>
<feature type="region of interest" description="Disordered" evidence="7">
    <location>
        <begin position="276"/>
        <end position="344"/>
    </location>
</feature>
<dbReference type="SUPFAM" id="SSF46689">
    <property type="entry name" value="Homeodomain-like"/>
    <property type="match status" value="1"/>
</dbReference>
<evidence type="ECO:0000256" key="1">
    <source>
        <dbReference type="ARBA" id="ARBA00004123"/>
    </source>
</evidence>
<feature type="domain" description="Myb-like" evidence="8">
    <location>
        <begin position="115"/>
        <end position="161"/>
    </location>
</feature>
<dbReference type="PROSITE" id="PS50090">
    <property type="entry name" value="MYB_LIKE"/>
    <property type="match status" value="2"/>
</dbReference>
<proteinExistence type="predicted"/>
<dbReference type="PANTHER" id="PTHR45614:SF3">
    <property type="entry name" value="OS06G0637500 PROTEIN"/>
    <property type="match status" value="1"/>
</dbReference>
<keyword evidence="3" id="KW-0805">Transcription regulation</keyword>
<feature type="region of interest" description="Disordered" evidence="7">
    <location>
        <begin position="1"/>
        <end position="22"/>
    </location>
</feature>
<gene>
    <name evidence="10" type="ORF">HU200_000372</name>
</gene>
<dbReference type="InterPro" id="IPR009057">
    <property type="entry name" value="Homeodomain-like_sf"/>
</dbReference>
<comment type="caution">
    <text evidence="10">The sequence shown here is derived from an EMBL/GenBank/DDBJ whole genome shotgun (WGS) entry which is preliminary data.</text>
</comment>
<name>A0A835L132_9POAL</name>
<evidence type="ECO:0000259" key="8">
    <source>
        <dbReference type="PROSITE" id="PS50090"/>
    </source>
</evidence>
<keyword evidence="6" id="KW-0539">Nucleus</keyword>